<keyword evidence="5" id="KW-0119">Carbohydrate metabolism</keyword>
<dbReference type="SFLD" id="SFLDG01135">
    <property type="entry name" value="C1.5.6:_HAD__Beta-PGM__Phospha"/>
    <property type="match status" value="1"/>
</dbReference>
<evidence type="ECO:0000256" key="1">
    <source>
        <dbReference type="ARBA" id="ARBA00001946"/>
    </source>
</evidence>
<keyword evidence="7" id="KW-1185">Reference proteome</keyword>
<comment type="cofactor">
    <cofactor evidence="1">
        <name>Mg(2+)</name>
        <dbReference type="ChEBI" id="CHEBI:18420"/>
    </cofactor>
</comment>
<evidence type="ECO:0000313" key="7">
    <source>
        <dbReference type="Proteomes" id="UP000051950"/>
    </source>
</evidence>
<dbReference type="EMBL" id="LMZQ01000044">
    <property type="protein sequence ID" value="KRT13433.1"/>
    <property type="molecule type" value="Genomic_DNA"/>
</dbReference>
<evidence type="ECO:0000256" key="3">
    <source>
        <dbReference type="ARBA" id="ARBA00022723"/>
    </source>
</evidence>
<gene>
    <name evidence="6" type="ORF">ASU31_24625</name>
</gene>
<accession>A0A0T5VI94</accession>
<dbReference type="InterPro" id="IPR051600">
    <property type="entry name" value="Beta-PGM-like"/>
</dbReference>
<organism evidence="6 7">
    <name type="scientific">Pedobacter ginsenosidimutans</name>
    <dbReference type="NCBI Taxonomy" id="687842"/>
    <lineage>
        <taxon>Bacteria</taxon>
        <taxon>Pseudomonadati</taxon>
        <taxon>Bacteroidota</taxon>
        <taxon>Sphingobacteriia</taxon>
        <taxon>Sphingobacteriales</taxon>
        <taxon>Sphingobacteriaceae</taxon>
        <taxon>Pedobacter</taxon>
    </lineage>
</organism>
<dbReference type="Gene3D" id="3.40.50.1000">
    <property type="entry name" value="HAD superfamily/HAD-like"/>
    <property type="match status" value="1"/>
</dbReference>
<dbReference type="Proteomes" id="UP000051950">
    <property type="component" value="Unassembled WGS sequence"/>
</dbReference>
<dbReference type="InterPro" id="IPR023198">
    <property type="entry name" value="PGP-like_dom2"/>
</dbReference>
<evidence type="ECO:0000256" key="5">
    <source>
        <dbReference type="ARBA" id="ARBA00023277"/>
    </source>
</evidence>
<keyword evidence="4" id="KW-0460">Magnesium</keyword>
<evidence type="ECO:0000313" key="6">
    <source>
        <dbReference type="EMBL" id="KRT13433.1"/>
    </source>
</evidence>
<comment type="similarity">
    <text evidence="2">Belongs to the HAD-like hydrolase superfamily. CbbY/CbbZ/Gph/YieH family.</text>
</comment>
<dbReference type="RefSeq" id="WP_057934896.1">
    <property type="nucleotide sequence ID" value="NZ_LMZQ01000044.1"/>
</dbReference>
<dbReference type="PANTHER" id="PTHR46193:SF18">
    <property type="entry name" value="HEXITOL PHOSPHATASE B"/>
    <property type="match status" value="1"/>
</dbReference>
<dbReference type="GO" id="GO:0046872">
    <property type="term" value="F:metal ion binding"/>
    <property type="evidence" value="ECO:0007669"/>
    <property type="project" value="UniProtKB-KW"/>
</dbReference>
<dbReference type="InterPro" id="IPR006439">
    <property type="entry name" value="HAD-SF_hydro_IA"/>
</dbReference>
<dbReference type="SUPFAM" id="SSF56784">
    <property type="entry name" value="HAD-like"/>
    <property type="match status" value="1"/>
</dbReference>
<dbReference type="Gene3D" id="1.10.150.240">
    <property type="entry name" value="Putative phosphatase, domain 2"/>
    <property type="match status" value="1"/>
</dbReference>
<dbReference type="AlphaFoldDB" id="A0A0T5VI94"/>
<proteinExistence type="inferred from homology"/>
<evidence type="ECO:0000256" key="2">
    <source>
        <dbReference type="ARBA" id="ARBA00006171"/>
    </source>
</evidence>
<dbReference type="OrthoDB" id="9797743at2"/>
<evidence type="ECO:0000256" key="4">
    <source>
        <dbReference type="ARBA" id="ARBA00022842"/>
    </source>
</evidence>
<sequence>MHNLNFKPKAFLFDLNGTMINDMEYHTLAWYSIMTEDLGAKLDYENVKKEMYGKNHEVLERVFGKDKFNAEEIERLSIDKEKRYQEGYMPHLALIEGLDHFLERTKEANIPMAIGSAAIPFNIDFVVDGLNIRRYLDAIVSADDVKTSKPDPETFLKAAAALNIAPADCLVFEDAPKGVESALNAGMPCIVLTTTHTIEEFEGYPNILGYITDYNDAKLNTLF</sequence>
<protein>
    <submittedName>
        <fullName evidence="6">Haloacid dehalogenase</fullName>
    </submittedName>
</protein>
<comment type="caution">
    <text evidence="6">The sequence shown here is derived from an EMBL/GenBank/DDBJ whole genome shotgun (WGS) entry which is preliminary data.</text>
</comment>
<dbReference type="InterPro" id="IPR036412">
    <property type="entry name" value="HAD-like_sf"/>
</dbReference>
<dbReference type="SFLD" id="SFLDS00003">
    <property type="entry name" value="Haloacid_Dehalogenase"/>
    <property type="match status" value="1"/>
</dbReference>
<dbReference type="PANTHER" id="PTHR46193">
    <property type="entry name" value="6-PHOSPHOGLUCONATE PHOSPHATASE"/>
    <property type="match status" value="1"/>
</dbReference>
<dbReference type="GO" id="GO:0003824">
    <property type="term" value="F:catalytic activity"/>
    <property type="evidence" value="ECO:0007669"/>
    <property type="project" value="UniProtKB-ARBA"/>
</dbReference>
<dbReference type="InterPro" id="IPR023214">
    <property type="entry name" value="HAD_sf"/>
</dbReference>
<dbReference type="SFLD" id="SFLDG01129">
    <property type="entry name" value="C1.5:_HAD__Beta-PGM__Phosphata"/>
    <property type="match status" value="1"/>
</dbReference>
<dbReference type="Pfam" id="PF13419">
    <property type="entry name" value="HAD_2"/>
    <property type="match status" value="1"/>
</dbReference>
<name>A0A0T5VI94_9SPHI</name>
<reference evidence="6 7" key="1">
    <citation type="submission" date="2015-11" db="EMBL/GenBank/DDBJ databases">
        <title>Sequence of Pedobacter ginsenosidimutans.</title>
        <authorList>
            <person name="Carson E."/>
            <person name="Keyser V."/>
            <person name="Newman J."/>
            <person name="Miller J."/>
        </authorList>
    </citation>
    <scope>NUCLEOTIDE SEQUENCE [LARGE SCALE GENOMIC DNA]</scope>
    <source>
        <strain evidence="6 7">KACC 14530</strain>
    </source>
</reference>
<keyword evidence="3" id="KW-0479">Metal-binding</keyword>
<dbReference type="STRING" id="687842.ASU31_24625"/>
<dbReference type="NCBIfam" id="TIGR01509">
    <property type="entry name" value="HAD-SF-IA-v3"/>
    <property type="match status" value="1"/>
</dbReference>
<dbReference type="CDD" id="cd07505">
    <property type="entry name" value="HAD_BPGM-like"/>
    <property type="match status" value="1"/>
</dbReference>
<dbReference type="InterPro" id="IPR041492">
    <property type="entry name" value="HAD_2"/>
</dbReference>